<protein>
    <submittedName>
        <fullName evidence="1">Uncharacterized protein</fullName>
    </submittedName>
</protein>
<dbReference type="OrthoDB" id="10263272at2759"/>
<reference evidence="2" key="1">
    <citation type="submission" date="2019-04" db="EMBL/GenBank/DDBJ databases">
        <title>Friends and foes A comparative genomics studyof 23 Aspergillus species from section Flavi.</title>
        <authorList>
            <consortium name="DOE Joint Genome Institute"/>
            <person name="Kjaerbolling I."/>
            <person name="Vesth T."/>
            <person name="Frisvad J.C."/>
            <person name="Nybo J.L."/>
            <person name="Theobald S."/>
            <person name="Kildgaard S."/>
            <person name="Isbrandt T."/>
            <person name="Kuo A."/>
            <person name="Sato A."/>
            <person name="Lyhne E.K."/>
            <person name="Kogle M.E."/>
            <person name="Wiebenga A."/>
            <person name="Kun R.S."/>
            <person name="Lubbers R.J."/>
            <person name="Makela M.R."/>
            <person name="Barry K."/>
            <person name="Chovatia M."/>
            <person name="Clum A."/>
            <person name="Daum C."/>
            <person name="Haridas S."/>
            <person name="He G."/>
            <person name="LaButti K."/>
            <person name="Lipzen A."/>
            <person name="Mondo S."/>
            <person name="Riley R."/>
            <person name="Salamov A."/>
            <person name="Simmons B.A."/>
            <person name="Magnuson J.K."/>
            <person name="Henrissat B."/>
            <person name="Mortensen U.H."/>
            <person name="Larsen T.O."/>
            <person name="Devries R.P."/>
            <person name="Grigoriev I.V."/>
            <person name="Machida M."/>
            <person name="Baker S.E."/>
            <person name="Andersen M.R."/>
        </authorList>
    </citation>
    <scope>NUCLEOTIDE SEQUENCE [LARGE SCALE GENOMIC DNA]</scope>
    <source>
        <strain evidence="2">CBS 553.77</strain>
    </source>
</reference>
<dbReference type="Proteomes" id="UP000327118">
    <property type="component" value="Unassembled WGS sequence"/>
</dbReference>
<proteinExistence type="predicted"/>
<name>A0A5N6Z3Y8_9EURO</name>
<keyword evidence="2" id="KW-1185">Reference proteome</keyword>
<organism evidence="1 2">
    <name type="scientific">Aspergillus coremiiformis</name>
    <dbReference type="NCBI Taxonomy" id="138285"/>
    <lineage>
        <taxon>Eukaryota</taxon>
        <taxon>Fungi</taxon>
        <taxon>Dikarya</taxon>
        <taxon>Ascomycota</taxon>
        <taxon>Pezizomycotina</taxon>
        <taxon>Eurotiomycetes</taxon>
        <taxon>Eurotiomycetidae</taxon>
        <taxon>Eurotiales</taxon>
        <taxon>Aspergillaceae</taxon>
        <taxon>Aspergillus</taxon>
        <taxon>Aspergillus subgen. Circumdati</taxon>
    </lineage>
</organism>
<dbReference type="AlphaFoldDB" id="A0A5N6Z3Y8"/>
<accession>A0A5N6Z3Y8</accession>
<evidence type="ECO:0000313" key="2">
    <source>
        <dbReference type="Proteomes" id="UP000327118"/>
    </source>
</evidence>
<sequence>MYNASFLPHIASTEEQAKYESRVALALDIDPARKLLDNRNVWSLLESTPAPFSPFYERFSPLVWKDNAWRRAERDRCKYMVILLLRGKVARLLVKRSLSTSHLY</sequence>
<dbReference type="EMBL" id="ML739133">
    <property type="protein sequence ID" value="KAE8352365.1"/>
    <property type="molecule type" value="Genomic_DNA"/>
</dbReference>
<gene>
    <name evidence="1" type="ORF">BDV28DRAFT_3721</name>
</gene>
<evidence type="ECO:0000313" key="1">
    <source>
        <dbReference type="EMBL" id="KAE8352365.1"/>
    </source>
</evidence>